<dbReference type="InterPro" id="IPR027417">
    <property type="entry name" value="P-loop_NTPase"/>
</dbReference>
<dbReference type="InterPro" id="IPR003593">
    <property type="entry name" value="AAA+_ATPase"/>
</dbReference>
<reference evidence="7 8" key="1">
    <citation type="submission" date="2023-02" db="EMBL/GenBank/DDBJ databases">
        <title>Devosia chondri sp. nov., isolated from the phycosphere of marine algae.</title>
        <authorList>
            <person name="Kim J.M."/>
            <person name="Lee J.K."/>
            <person name="Choi B.J."/>
            <person name="Bayburt H."/>
            <person name="Jeon C.O."/>
        </authorList>
    </citation>
    <scope>NUCLEOTIDE SEQUENCE [LARGE SCALE GENOMIC DNA]</scope>
    <source>
        <strain evidence="7 8">G2-5</strain>
    </source>
</reference>
<evidence type="ECO:0000256" key="4">
    <source>
        <dbReference type="ARBA" id="ARBA00022741"/>
    </source>
</evidence>
<dbReference type="Pfam" id="PF08352">
    <property type="entry name" value="oligo_HPY"/>
    <property type="match status" value="1"/>
</dbReference>
<feature type="domain" description="ABC transporter" evidence="6">
    <location>
        <begin position="15"/>
        <end position="270"/>
    </location>
</feature>
<dbReference type="RefSeq" id="WP_282211058.1">
    <property type="nucleotide sequence ID" value="NZ_CP118247.1"/>
</dbReference>
<dbReference type="Gene3D" id="3.40.50.300">
    <property type="entry name" value="P-loop containing nucleotide triphosphate hydrolases"/>
    <property type="match status" value="1"/>
</dbReference>
<sequence length="349" mass="37677">MNEPTPLAESSSPLLSVRGVSKHFVLNGGVFGRAKSTVRALDDVSFDVPHGASVGLVGESGCGKSTMGHTIMGGLSANSGEIQFDDPERGRVDIAYADSELRRHVRLNIQMVFQDPNASLNPRMTLADLVAEPLIINKLLPKAEIPPRVAQLLEQVGLSPRYMDRYPHALSGGQRQRVVIARALAMNPKLVVADEPVSALDVSIQAQTLNLLKDLQVEHNLTYLFIAHDLSVVNYFTDETVVMYLGRVVETGNTRTMFKAPLHPYTAALLNSVPRLGHGKATEKRAPKGEVPSAVNPPAGCHFHPRCPYAQPICSTEVPPLRTISAGRQARCHFAGELPLVAAPGQSAI</sequence>
<dbReference type="InterPro" id="IPR013563">
    <property type="entry name" value="Oligopep_ABC_C"/>
</dbReference>
<dbReference type="CDD" id="cd03257">
    <property type="entry name" value="ABC_NikE_OppD_transporters"/>
    <property type="match status" value="1"/>
</dbReference>
<dbReference type="InterPro" id="IPR050319">
    <property type="entry name" value="ABC_transp_ATP-bind"/>
</dbReference>
<name>A0ABY7YWB5_9HYPH</name>
<dbReference type="SUPFAM" id="SSF52540">
    <property type="entry name" value="P-loop containing nucleoside triphosphate hydrolases"/>
    <property type="match status" value="1"/>
</dbReference>
<evidence type="ECO:0000256" key="3">
    <source>
        <dbReference type="ARBA" id="ARBA00022448"/>
    </source>
</evidence>
<evidence type="ECO:0000259" key="6">
    <source>
        <dbReference type="PROSITE" id="PS50893"/>
    </source>
</evidence>
<dbReference type="PROSITE" id="PS00211">
    <property type="entry name" value="ABC_TRANSPORTER_1"/>
    <property type="match status" value="1"/>
</dbReference>
<evidence type="ECO:0000256" key="5">
    <source>
        <dbReference type="ARBA" id="ARBA00022840"/>
    </source>
</evidence>
<keyword evidence="3" id="KW-0813">Transport</keyword>
<keyword evidence="4" id="KW-0547">Nucleotide-binding</keyword>
<accession>A0ABY7YWB5</accession>
<dbReference type="Pfam" id="PF00005">
    <property type="entry name" value="ABC_tran"/>
    <property type="match status" value="1"/>
</dbReference>
<dbReference type="Proteomes" id="UP001222118">
    <property type="component" value="Chromosome"/>
</dbReference>
<dbReference type="EMBL" id="CP118247">
    <property type="protein sequence ID" value="WDR05539.1"/>
    <property type="molecule type" value="Genomic_DNA"/>
</dbReference>
<keyword evidence="8" id="KW-1185">Reference proteome</keyword>
<evidence type="ECO:0000256" key="1">
    <source>
        <dbReference type="ARBA" id="ARBA00004417"/>
    </source>
</evidence>
<proteinExistence type="inferred from homology"/>
<dbReference type="GO" id="GO:0005524">
    <property type="term" value="F:ATP binding"/>
    <property type="evidence" value="ECO:0007669"/>
    <property type="project" value="UniProtKB-KW"/>
</dbReference>
<evidence type="ECO:0000313" key="8">
    <source>
        <dbReference type="Proteomes" id="UP001222118"/>
    </source>
</evidence>
<dbReference type="NCBIfam" id="TIGR01727">
    <property type="entry name" value="oligo_HPY"/>
    <property type="match status" value="1"/>
</dbReference>
<comment type="subcellular location">
    <subcellularLocation>
        <location evidence="1">Cell inner membrane</location>
        <topology evidence="1">Peripheral membrane protein</topology>
    </subcellularLocation>
</comment>
<dbReference type="PANTHER" id="PTHR43776:SF7">
    <property type="entry name" value="D,D-DIPEPTIDE TRANSPORT ATP-BINDING PROTEIN DDPF-RELATED"/>
    <property type="match status" value="1"/>
</dbReference>
<gene>
    <name evidence="7" type="ORF">PSQ90_14870</name>
</gene>
<evidence type="ECO:0000256" key="2">
    <source>
        <dbReference type="ARBA" id="ARBA00005417"/>
    </source>
</evidence>
<dbReference type="SMART" id="SM00382">
    <property type="entry name" value="AAA"/>
    <property type="match status" value="1"/>
</dbReference>
<evidence type="ECO:0000313" key="7">
    <source>
        <dbReference type="EMBL" id="WDR05539.1"/>
    </source>
</evidence>
<protein>
    <submittedName>
        <fullName evidence="7">ATP-binding cassette domain-containing protein</fullName>
    </submittedName>
</protein>
<dbReference type="PROSITE" id="PS50893">
    <property type="entry name" value="ABC_TRANSPORTER_2"/>
    <property type="match status" value="1"/>
</dbReference>
<dbReference type="InterPro" id="IPR017871">
    <property type="entry name" value="ABC_transporter-like_CS"/>
</dbReference>
<dbReference type="InterPro" id="IPR003439">
    <property type="entry name" value="ABC_transporter-like_ATP-bd"/>
</dbReference>
<dbReference type="PANTHER" id="PTHR43776">
    <property type="entry name" value="TRANSPORT ATP-BINDING PROTEIN"/>
    <property type="match status" value="1"/>
</dbReference>
<organism evidence="7 8">
    <name type="scientific">Devosia rhodophyticola</name>
    <dbReference type="NCBI Taxonomy" id="3026423"/>
    <lineage>
        <taxon>Bacteria</taxon>
        <taxon>Pseudomonadati</taxon>
        <taxon>Pseudomonadota</taxon>
        <taxon>Alphaproteobacteria</taxon>
        <taxon>Hyphomicrobiales</taxon>
        <taxon>Devosiaceae</taxon>
        <taxon>Devosia</taxon>
    </lineage>
</organism>
<keyword evidence="5 7" id="KW-0067">ATP-binding</keyword>
<comment type="similarity">
    <text evidence="2">Belongs to the ABC transporter superfamily.</text>
</comment>